<comment type="similarity">
    <text evidence="3">Belongs to the fungal TPase family.</text>
</comment>
<evidence type="ECO:0000256" key="7">
    <source>
        <dbReference type="ARBA" id="ARBA00035028"/>
    </source>
</evidence>
<comment type="catalytic activity">
    <reaction evidence="8">
        <text>a 5'-end triphospho-ribonucleoside in mRNA + H2O = a 5'-end diphospho-ribonucleoside in mRNA + phosphate + H(+)</text>
        <dbReference type="Rhea" id="RHEA:67004"/>
        <dbReference type="Rhea" id="RHEA-COMP:17164"/>
        <dbReference type="Rhea" id="RHEA-COMP:17165"/>
        <dbReference type="ChEBI" id="CHEBI:15377"/>
        <dbReference type="ChEBI" id="CHEBI:15378"/>
        <dbReference type="ChEBI" id="CHEBI:43474"/>
        <dbReference type="ChEBI" id="CHEBI:167616"/>
        <dbReference type="ChEBI" id="CHEBI:167618"/>
        <dbReference type="EC" id="3.6.1.74"/>
    </reaction>
    <physiologicalReaction direction="left-to-right" evidence="8">
        <dbReference type="Rhea" id="RHEA:67005"/>
    </physiologicalReaction>
</comment>
<name>L0AZB5_THEEQ</name>
<dbReference type="InterPro" id="IPR037009">
    <property type="entry name" value="mRNA_triPase_Cet1_sf"/>
</dbReference>
<dbReference type="GO" id="GO:0005634">
    <property type="term" value="C:nucleus"/>
    <property type="evidence" value="ECO:0007669"/>
    <property type="project" value="UniProtKB-SubCell"/>
</dbReference>
<evidence type="ECO:0000259" key="9">
    <source>
        <dbReference type="Pfam" id="PF02940"/>
    </source>
</evidence>
<accession>L0AZB5</accession>
<keyword evidence="4" id="KW-0507">mRNA processing</keyword>
<keyword evidence="6" id="KW-0539">Nucleus</keyword>
<dbReference type="Proteomes" id="UP000031512">
    <property type="component" value="Chromosome 1"/>
</dbReference>
<dbReference type="GO" id="GO:0004651">
    <property type="term" value="F:polynucleotide 5'-phosphatase activity"/>
    <property type="evidence" value="ECO:0007669"/>
    <property type="project" value="InterPro"/>
</dbReference>
<dbReference type="AlphaFoldDB" id="L0AZB5"/>
<evidence type="ECO:0000313" key="11">
    <source>
        <dbReference type="Proteomes" id="UP000031512"/>
    </source>
</evidence>
<dbReference type="RefSeq" id="XP_004830022.1">
    <property type="nucleotide sequence ID" value="XM_004829965.1"/>
</dbReference>
<comment type="subcellular location">
    <subcellularLocation>
        <location evidence="2">Nucleus</location>
    </subcellularLocation>
</comment>
<dbReference type="SUPFAM" id="SSF55154">
    <property type="entry name" value="CYTH-like phosphatases"/>
    <property type="match status" value="1"/>
</dbReference>
<dbReference type="InterPro" id="IPR040343">
    <property type="entry name" value="Cet1/Ctl1"/>
</dbReference>
<keyword evidence="11" id="KW-1185">Reference proteome</keyword>
<evidence type="ECO:0000256" key="6">
    <source>
        <dbReference type="ARBA" id="ARBA00023242"/>
    </source>
</evidence>
<dbReference type="VEuPathDB" id="PiroplasmaDB:BEWA_032090"/>
<evidence type="ECO:0000256" key="3">
    <source>
        <dbReference type="ARBA" id="ARBA00006345"/>
    </source>
</evidence>
<reference evidence="10 11" key="1">
    <citation type="journal article" date="2012" name="BMC Genomics">
        <title>Comparative genomic analysis and phylogenetic position of Theileria equi.</title>
        <authorList>
            <person name="Kappmeyer L.S."/>
            <person name="Thiagarajan M."/>
            <person name="Herndon D.R."/>
            <person name="Ramsay J.D."/>
            <person name="Caler E."/>
            <person name="Djikeng A."/>
            <person name="Gillespie J.J."/>
            <person name="Lau A.O."/>
            <person name="Roalson E.H."/>
            <person name="Silva J.C."/>
            <person name="Silva M.G."/>
            <person name="Suarez C.E."/>
            <person name="Ueti M.W."/>
            <person name="Nene V.M."/>
            <person name="Mealey R.H."/>
            <person name="Knowles D.P."/>
            <person name="Brayton K.A."/>
        </authorList>
    </citation>
    <scope>NUCLEOTIDE SEQUENCE [LARGE SCALE GENOMIC DNA]</scope>
    <source>
        <strain evidence="10 11">WA</strain>
    </source>
</reference>
<dbReference type="GO" id="GO:0140818">
    <property type="term" value="F:mRNA 5'-triphosphate monophosphatase activity"/>
    <property type="evidence" value="ECO:0007669"/>
    <property type="project" value="UniProtKB-EC"/>
</dbReference>
<feature type="domain" description="mRNA triphosphatase Cet1-like" evidence="9">
    <location>
        <begin position="56"/>
        <end position="174"/>
    </location>
</feature>
<dbReference type="Gene3D" id="3.20.100.10">
    <property type="entry name" value="mRNA triphosphatase Cet1-like"/>
    <property type="match status" value="1"/>
</dbReference>
<protein>
    <recommendedName>
        <fullName evidence="7">mRNA 5'-phosphatase</fullName>
        <ecNumber evidence="7">3.6.1.74</ecNumber>
    </recommendedName>
</protein>
<proteinExistence type="inferred from homology"/>
<dbReference type="EC" id="3.6.1.74" evidence="7"/>
<keyword evidence="5" id="KW-0378">Hydrolase</keyword>
<feature type="domain" description="mRNA triphosphatase Cet1-like" evidence="9">
    <location>
        <begin position="201"/>
        <end position="273"/>
    </location>
</feature>
<evidence type="ECO:0000256" key="5">
    <source>
        <dbReference type="ARBA" id="ARBA00022801"/>
    </source>
</evidence>
<dbReference type="PANTHER" id="PTHR28118">
    <property type="entry name" value="POLYNUCLEOTIDE 5'-TRIPHOSPHATASE-RELATED"/>
    <property type="match status" value="1"/>
</dbReference>
<dbReference type="OrthoDB" id="272147at2759"/>
<comment type="cofactor">
    <cofactor evidence="1">
        <name>Mg(2+)</name>
        <dbReference type="ChEBI" id="CHEBI:18420"/>
    </cofactor>
</comment>
<dbReference type="InterPro" id="IPR004206">
    <property type="entry name" value="mRNA_triPase_Cet1"/>
</dbReference>
<dbReference type="GO" id="GO:0006397">
    <property type="term" value="P:mRNA processing"/>
    <property type="evidence" value="ECO:0007669"/>
    <property type="project" value="UniProtKB-KW"/>
</dbReference>
<evidence type="ECO:0000256" key="8">
    <source>
        <dbReference type="ARBA" id="ARBA00047740"/>
    </source>
</evidence>
<dbReference type="Pfam" id="PF02940">
    <property type="entry name" value="mRNA_triPase"/>
    <property type="match status" value="2"/>
</dbReference>
<evidence type="ECO:0000256" key="2">
    <source>
        <dbReference type="ARBA" id="ARBA00004123"/>
    </source>
</evidence>
<organism evidence="10 11">
    <name type="scientific">Theileria equi strain WA</name>
    <dbReference type="NCBI Taxonomy" id="1537102"/>
    <lineage>
        <taxon>Eukaryota</taxon>
        <taxon>Sar</taxon>
        <taxon>Alveolata</taxon>
        <taxon>Apicomplexa</taxon>
        <taxon>Aconoidasida</taxon>
        <taxon>Piroplasmida</taxon>
        <taxon>Theileriidae</taxon>
        <taxon>Theileria</taxon>
    </lineage>
</organism>
<dbReference type="GeneID" id="15803281"/>
<gene>
    <name evidence="10" type="ORF">BEWA_032090</name>
</gene>
<dbReference type="eggNOG" id="ENOG502SGAQ">
    <property type="taxonomic scope" value="Eukaryota"/>
</dbReference>
<dbReference type="PANTHER" id="PTHR28118:SF1">
    <property type="entry name" value="POLYNUCLEOTIDE 5'-TRIPHOSPHATASE CTL1-RELATED"/>
    <property type="match status" value="1"/>
</dbReference>
<evidence type="ECO:0000256" key="1">
    <source>
        <dbReference type="ARBA" id="ARBA00001946"/>
    </source>
</evidence>
<dbReference type="EMBL" id="CP001669">
    <property type="protein sequence ID" value="AFZ80356.1"/>
    <property type="molecule type" value="Genomic_DNA"/>
</dbReference>
<dbReference type="KEGG" id="beq:BEWA_032090"/>
<dbReference type="CDD" id="cd07470">
    <property type="entry name" value="CYTH-like_mRNA_RTPase"/>
    <property type="match status" value="1"/>
</dbReference>
<evidence type="ECO:0000256" key="4">
    <source>
        <dbReference type="ARBA" id="ARBA00022664"/>
    </source>
</evidence>
<evidence type="ECO:0000313" key="10">
    <source>
        <dbReference type="EMBL" id="AFZ80356.1"/>
    </source>
</evidence>
<sequence>MVLDSLKTINGSSAISCDTIASRLTERLESLSFDGPLAEALQNGHFYKSNNVGSPHCSLEIEVRLGFIQDSRSDLRFRLPLLSDTLLSNHAPVRFVPGVSEAQYKHAKSLLTELSGAENLKGNEWTVRNNECTLNRFFDIPGFDQPIRISTSVDSKDGRSLNNNSREAIRKVKLLSWNVSSKTAYEIDNLQEEEEQEYTDNTLDYRIAVNLEYDVSLTTLPTTAHAKYCRRKKRDSFAHNSAGIRFDLTQTEETGDTQFSQKQGQSYEIELELSGNTVIGILTNEKLSPNDRLLKLKYYCSGLVRTTRYIRDYITTRGDDVLSGNTNVNSFHNKLGLADLRFAVQSDESADRYKTFVSPQLPLIGDYLFRTVAYDQEKDPKLSHNLESYKEKIEEIPGPFVVKVDSTGHKYVTKAER</sequence>
<dbReference type="InterPro" id="IPR033469">
    <property type="entry name" value="CYTH-like_dom_sf"/>
</dbReference>